<dbReference type="InterPro" id="IPR036219">
    <property type="entry name" value="eEF-1beta-like_sf"/>
</dbReference>
<dbReference type="AlphaFoldDB" id="A0AAD9K968"/>
<evidence type="ECO:0000256" key="1">
    <source>
        <dbReference type="ARBA" id="ARBA00007411"/>
    </source>
</evidence>
<feature type="domain" description="Translation elongation factor EF1B beta/delta subunit guanine nucleotide exchange" evidence="7">
    <location>
        <begin position="176"/>
        <end position="262"/>
    </location>
</feature>
<keyword evidence="5" id="KW-0175">Coiled coil</keyword>
<dbReference type="InterPro" id="IPR014038">
    <property type="entry name" value="EF1B_bsu/dsu_GNE"/>
</dbReference>
<dbReference type="EMBL" id="JAODUP010000040">
    <property type="protein sequence ID" value="KAK2166318.1"/>
    <property type="molecule type" value="Genomic_DNA"/>
</dbReference>
<dbReference type="InterPro" id="IPR018940">
    <property type="entry name" value="EF-1_beta_acid_region_euk"/>
</dbReference>
<dbReference type="Pfam" id="PF10587">
    <property type="entry name" value="EF-1_beta_acid"/>
    <property type="match status" value="1"/>
</dbReference>
<organism evidence="9 10">
    <name type="scientific">Paralvinella palmiformis</name>
    <dbReference type="NCBI Taxonomy" id="53620"/>
    <lineage>
        <taxon>Eukaryota</taxon>
        <taxon>Metazoa</taxon>
        <taxon>Spiralia</taxon>
        <taxon>Lophotrochozoa</taxon>
        <taxon>Annelida</taxon>
        <taxon>Polychaeta</taxon>
        <taxon>Sedentaria</taxon>
        <taxon>Canalipalpata</taxon>
        <taxon>Terebellida</taxon>
        <taxon>Terebelliformia</taxon>
        <taxon>Alvinellidae</taxon>
        <taxon>Paralvinella</taxon>
    </lineage>
</organism>
<dbReference type="PROSITE" id="PS00824">
    <property type="entry name" value="EF1BD_1"/>
    <property type="match status" value="1"/>
</dbReference>
<dbReference type="PANTHER" id="PTHR11595">
    <property type="entry name" value="EF-HAND AND COILED-COIL DOMAIN-CONTAINING FAMILY MEMBER"/>
    <property type="match status" value="1"/>
</dbReference>
<name>A0AAD9K968_9ANNE</name>
<dbReference type="SMART" id="SM00888">
    <property type="entry name" value="EF1_GNE"/>
    <property type="match status" value="1"/>
</dbReference>
<dbReference type="Proteomes" id="UP001208570">
    <property type="component" value="Unassembled WGS sequence"/>
</dbReference>
<gene>
    <name evidence="9" type="ORF">LSH36_40g17000</name>
</gene>
<comment type="similarity">
    <text evidence="1 4">Belongs to the EF-1-beta/EF-1-delta family.</text>
</comment>
<evidence type="ECO:0000256" key="2">
    <source>
        <dbReference type="ARBA" id="ARBA00022768"/>
    </source>
</evidence>
<evidence type="ECO:0000313" key="10">
    <source>
        <dbReference type="Proteomes" id="UP001208570"/>
    </source>
</evidence>
<reference evidence="9" key="1">
    <citation type="journal article" date="2023" name="Mol. Biol. Evol.">
        <title>Third-Generation Sequencing Reveals the Adaptive Role of the Epigenome in Three Deep-Sea Polychaetes.</title>
        <authorList>
            <person name="Perez M."/>
            <person name="Aroh O."/>
            <person name="Sun Y."/>
            <person name="Lan Y."/>
            <person name="Juniper S.K."/>
            <person name="Young C.R."/>
            <person name="Angers B."/>
            <person name="Qian P.Y."/>
        </authorList>
    </citation>
    <scope>NUCLEOTIDE SEQUENCE</scope>
    <source>
        <strain evidence="9">P08H-3</strain>
    </source>
</reference>
<feature type="coiled-coil region" evidence="5">
    <location>
        <begin position="230"/>
        <end position="257"/>
    </location>
</feature>
<proteinExistence type="inferred from homology"/>
<dbReference type="GO" id="GO:0005085">
    <property type="term" value="F:guanyl-nucleotide exchange factor activity"/>
    <property type="evidence" value="ECO:0007669"/>
    <property type="project" value="TreeGrafter"/>
</dbReference>
<dbReference type="GO" id="GO:0005853">
    <property type="term" value="C:eukaryotic translation elongation factor 1 complex"/>
    <property type="evidence" value="ECO:0007669"/>
    <property type="project" value="InterPro"/>
</dbReference>
<evidence type="ECO:0000259" key="8">
    <source>
        <dbReference type="SMART" id="SM01182"/>
    </source>
</evidence>
<evidence type="ECO:0000259" key="7">
    <source>
        <dbReference type="SMART" id="SM00888"/>
    </source>
</evidence>
<dbReference type="GO" id="GO:0005829">
    <property type="term" value="C:cytosol"/>
    <property type="evidence" value="ECO:0007669"/>
    <property type="project" value="TreeGrafter"/>
</dbReference>
<dbReference type="PROSITE" id="PS00825">
    <property type="entry name" value="EF1BD_2"/>
    <property type="match status" value="1"/>
</dbReference>
<dbReference type="CDD" id="cd00292">
    <property type="entry name" value="EF1B"/>
    <property type="match status" value="1"/>
</dbReference>
<dbReference type="Pfam" id="PF00736">
    <property type="entry name" value="EF1_GNE"/>
    <property type="match status" value="1"/>
</dbReference>
<keyword evidence="3 4" id="KW-0648">Protein biosynthesis</keyword>
<evidence type="ECO:0000256" key="4">
    <source>
        <dbReference type="RuleBase" id="RU003791"/>
    </source>
</evidence>
<dbReference type="SMART" id="SM01182">
    <property type="entry name" value="EF-1_beta_acid"/>
    <property type="match status" value="1"/>
</dbReference>
<keyword evidence="10" id="KW-1185">Reference proteome</keyword>
<dbReference type="SUPFAM" id="SSF54984">
    <property type="entry name" value="eEF-1beta-like"/>
    <property type="match status" value="1"/>
</dbReference>
<dbReference type="GO" id="GO:0003746">
    <property type="term" value="F:translation elongation factor activity"/>
    <property type="evidence" value="ECO:0007669"/>
    <property type="project" value="UniProtKB-KW"/>
</dbReference>
<dbReference type="InterPro" id="IPR014717">
    <property type="entry name" value="Transl_elong_EF1B/ribsomal_bS6"/>
</dbReference>
<keyword evidence="2 4" id="KW-0251">Elongation factor</keyword>
<evidence type="ECO:0000256" key="3">
    <source>
        <dbReference type="ARBA" id="ARBA00022917"/>
    </source>
</evidence>
<evidence type="ECO:0000256" key="5">
    <source>
        <dbReference type="SAM" id="Coils"/>
    </source>
</evidence>
<feature type="region of interest" description="Disordered" evidence="6">
    <location>
        <begin position="125"/>
        <end position="153"/>
    </location>
</feature>
<evidence type="ECO:0000256" key="6">
    <source>
        <dbReference type="SAM" id="MobiDB-lite"/>
    </source>
</evidence>
<dbReference type="Gene3D" id="3.30.70.60">
    <property type="match status" value="1"/>
</dbReference>
<comment type="caution">
    <text evidence="9">The sequence shown here is derived from an EMBL/GenBank/DDBJ whole genome shotgun (WGS) entry which is preliminary data.</text>
</comment>
<dbReference type="InterPro" id="IPR001326">
    <property type="entry name" value="Transl_elong_EF1B_B/D_CS"/>
</dbReference>
<dbReference type="PANTHER" id="PTHR11595:SF26">
    <property type="entry name" value="ELONGATION FACTOR 1-DELTA"/>
    <property type="match status" value="1"/>
</dbReference>
<protein>
    <recommendedName>
        <fullName evidence="11">Elongation factor 1-delta</fullName>
    </recommendedName>
</protein>
<accession>A0AAD9K968</accession>
<sequence>MTSVSLLSEVNDVWFEKWRCDDAECKYQMIKCGTAVADNLSGKNQITQSSLVSEIAKARQHIQKSLKNEVIRGTANQVDNVLISRLEAVEFENKDLRIVTQDLQAVVKKLESRIAALEKEDKAENIQENKKNEDDDDDDIDLFGSDDEDEEAERIKEERLKSYQERKAKKPSVVAKSNVILDVKPWDDETDMAELEKCVRSISMDGLLWGTGKLLPVGYGIKKLTISCVVEDEKVSIEELEEKITAFEDLIQSVDIAAFNKI</sequence>
<dbReference type="FunFam" id="3.30.70.60:FF:000001">
    <property type="entry name" value="Elongation factor 1-beta 1 like"/>
    <property type="match status" value="1"/>
</dbReference>
<feature type="compositionally biased region" description="Acidic residues" evidence="6">
    <location>
        <begin position="134"/>
        <end position="152"/>
    </location>
</feature>
<dbReference type="InterPro" id="IPR049720">
    <property type="entry name" value="EF1B_bsu/dsu"/>
</dbReference>
<feature type="domain" description="Elongation factor 1 beta central acidic region eukaryote" evidence="8">
    <location>
        <begin position="142"/>
        <end position="167"/>
    </location>
</feature>
<evidence type="ECO:0000313" key="9">
    <source>
        <dbReference type="EMBL" id="KAK2166318.1"/>
    </source>
</evidence>
<evidence type="ECO:0008006" key="11">
    <source>
        <dbReference type="Google" id="ProtNLM"/>
    </source>
</evidence>